<keyword evidence="4" id="KW-1185">Reference proteome</keyword>
<organism evidence="3 4">
    <name type="scientific">Hymenobacter ginkgonis</name>
    <dbReference type="NCBI Taxonomy" id="2682976"/>
    <lineage>
        <taxon>Bacteria</taxon>
        <taxon>Pseudomonadati</taxon>
        <taxon>Bacteroidota</taxon>
        <taxon>Cytophagia</taxon>
        <taxon>Cytophagales</taxon>
        <taxon>Hymenobacteraceae</taxon>
        <taxon>Hymenobacter</taxon>
    </lineage>
</organism>
<dbReference type="Gene3D" id="3.40.50.12370">
    <property type="match status" value="1"/>
</dbReference>
<evidence type="ECO:0000256" key="1">
    <source>
        <dbReference type="ARBA" id="ARBA00008791"/>
    </source>
</evidence>
<sequence>MTHFLVPTDFSPVSHHALTAAVQLAQPLAGRITLLHAVELPPTPDLRPNVFVMKLLQAAKHQLQLLLREASQHVSQATIQELLQVMPHRTAILAALAQQPDMLVVGSAPTEPLSHTIQWLLRTAPCPVLVVRHPISGSLVRTVVFPTGFSVRALRAGAVLRRLQAFFPAAACYLLHVGAAEQSAETLAASLAQLAQQVGLANCQLAVVVAANRRLGIAQFAQRVQADMVVLHVGAAGWLWPISEDTENARLPPVLTFRLAEDDKATAGV</sequence>
<gene>
    <name evidence="3" type="ORF">GO988_14480</name>
</gene>
<dbReference type="CDD" id="cd00293">
    <property type="entry name" value="USP-like"/>
    <property type="match status" value="1"/>
</dbReference>
<reference evidence="3 4" key="1">
    <citation type="submission" date="2019-12" db="EMBL/GenBank/DDBJ databases">
        <title>Hymenobacter sp. HMF4947 Genome sequencing and assembly.</title>
        <authorList>
            <person name="Kang H."/>
            <person name="Cha I."/>
            <person name="Kim H."/>
            <person name="Joh K."/>
        </authorList>
    </citation>
    <scope>NUCLEOTIDE SEQUENCE [LARGE SCALE GENOMIC DNA]</scope>
    <source>
        <strain evidence="3 4">HMF4947</strain>
    </source>
</reference>
<dbReference type="AlphaFoldDB" id="A0A7K1TGN0"/>
<protein>
    <recommendedName>
        <fullName evidence="2">UspA domain-containing protein</fullName>
    </recommendedName>
</protein>
<dbReference type="RefSeq" id="WP_157566660.1">
    <property type="nucleotide sequence ID" value="NZ_WQKZ01000003.1"/>
</dbReference>
<dbReference type="PANTHER" id="PTHR46268">
    <property type="entry name" value="STRESS RESPONSE PROTEIN NHAX"/>
    <property type="match status" value="1"/>
</dbReference>
<feature type="domain" description="UspA" evidence="2">
    <location>
        <begin position="2"/>
        <end position="132"/>
    </location>
</feature>
<name>A0A7K1TGN0_9BACT</name>
<dbReference type="EMBL" id="WQKZ01000003">
    <property type="protein sequence ID" value="MVN77539.1"/>
    <property type="molecule type" value="Genomic_DNA"/>
</dbReference>
<dbReference type="Pfam" id="PF00582">
    <property type="entry name" value="Usp"/>
    <property type="match status" value="1"/>
</dbReference>
<evidence type="ECO:0000313" key="3">
    <source>
        <dbReference type="EMBL" id="MVN77539.1"/>
    </source>
</evidence>
<dbReference type="InterPro" id="IPR006016">
    <property type="entry name" value="UspA"/>
</dbReference>
<evidence type="ECO:0000259" key="2">
    <source>
        <dbReference type="Pfam" id="PF00582"/>
    </source>
</evidence>
<accession>A0A7K1TGN0</accession>
<dbReference type="SUPFAM" id="SSF52402">
    <property type="entry name" value="Adenine nucleotide alpha hydrolases-like"/>
    <property type="match status" value="2"/>
</dbReference>
<comment type="caution">
    <text evidence="3">The sequence shown here is derived from an EMBL/GenBank/DDBJ whole genome shotgun (WGS) entry which is preliminary data.</text>
</comment>
<dbReference type="PANTHER" id="PTHR46268:SF6">
    <property type="entry name" value="UNIVERSAL STRESS PROTEIN UP12"/>
    <property type="match status" value="1"/>
</dbReference>
<dbReference type="Proteomes" id="UP000441336">
    <property type="component" value="Unassembled WGS sequence"/>
</dbReference>
<comment type="similarity">
    <text evidence="1">Belongs to the universal stress protein A family.</text>
</comment>
<evidence type="ECO:0000313" key="4">
    <source>
        <dbReference type="Proteomes" id="UP000441336"/>
    </source>
</evidence>
<proteinExistence type="inferred from homology"/>